<comment type="caution">
    <text evidence="5">The sequence shown here is derived from an EMBL/GenBank/DDBJ whole genome shotgun (WGS) entry which is preliminary data.</text>
</comment>
<dbReference type="PANTHER" id="PTHR19969:SF5">
    <property type="entry name" value="CRK-LIKE PROTEIN"/>
    <property type="match status" value="1"/>
</dbReference>
<dbReference type="InterPro" id="IPR036860">
    <property type="entry name" value="SH2_dom_sf"/>
</dbReference>
<dbReference type="InterPro" id="IPR000980">
    <property type="entry name" value="SH2"/>
</dbReference>
<evidence type="ECO:0000259" key="4">
    <source>
        <dbReference type="PROSITE" id="PS50001"/>
    </source>
</evidence>
<dbReference type="InterPro" id="IPR051184">
    <property type="entry name" value="Tyrosine-phos_adapter"/>
</dbReference>
<evidence type="ECO:0000313" key="5">
    <source>
        <dbReference type="EMBL" id="PRP85776.1"/>
    </source>
</evidence>
<dbReference type="AlphaFoldDB" id="A0A2P6NPA5"/>
<evidence type="ECO:0000313" key="6">
    <source>
        <dbReference type="Proteomes" id="UP000241769"/>
    </source>
</evidence>
<sequence>MSPRRQPVERTISADAAFGQSSTREETNPWLFSQLKTATGAARILQHHCEGTFLVRRSGTVVSGYAISVVVLGRIHHYRIIRRQVHLVDDPVYVLRLKESHYFRSLSQVIETCMTTDLLEKEGVLSGVQLVRPLLPYECSNSFYAEPL</sequence>
<dbReference type="Proteomes" id="UP000241769">
    <property type="component" value="Unassembled WGS sequence"/>
</dbReference>
<dbReference type="GO" id="GO:0030971">
    <property type="term" value="F:receptor tyrosine kinase binding"/>
    <property type="evidence" value="ECO:0007669"/>
    <property type="project" value="TreeGrafter"/>
</dbReference>
<feature type="region of interest" description="Disordered" evidence="3">
    <location>
        <begin position="1"/>
        <end position="22"/>
    </location>
</feature>
<accession>A0A2P6NPA5</accession>
<dbReference type="GO" id="GO:0035591">
    <property type="term" value="F:signaling adaptor activity"/>
    <property type="evidence" value="ECO:0007669"/>
    <property type="project" value="TreeGrafter"/>
</dbReference>
<dbReference type="PANTHER" id="PTHR19969">
    <property type="entry name" value="SH2-SH3 ADAPTOR PROTEIN-RELATED"/>
    <property type="match status" value="1"/>
</dbReference>
<dbReference type="CDD" id="cd00173">
    <property type="entry name" value="SH2"/>
    <property type="match status" value="1"/>
</dbReference>
<dbReference type="GO" id="GO:0016477">
    <property type="term" value="P:cell migration"/>
    <property type="evidence" value="ECO:0007669"/>
    <property type="project" value="TreeGrafter"/>
</dbReference>
<dbReference type="SMART" id="SM00252">
    <property type="entry name" value="SH2"/>
    <property type="match status" value="1"/>
</dbReference>
<reference evidence="5 6" key="1">
    <citation type="journal article" date="2018" name="Genome Biol. Evol.">
        <title>Multiple Roots of Fruiting Body Formation in Amoebozoa.</title>
        <authorList>
            <person name="Hillmann F."/>
            <person name="Forbes G."/>
            <person name="Novohradska S."/>
            <person name="Ferling I."/>
            <person name="Riege K."/>
            <person name="Groth M."/>
            <person name="Westermann M."/>
            <person name="Marz M."/>
            <person name="Spaller T."/>
            <person name="Winckler T."/>
            <person name="Schaap P."/>
            <person name="Glockner G."/>
        </authorList>
    </citation>
    <scope>NUCLEOTIDE SEQUENCE [LARGE SCALE GENOMIC DNA]</scope>
    <source>
        <strain evidence="5 6">Jena</strain>
    </source>
</reference>
<keyword evidence="6" id="KW-1185">Reference proteome</keyword>
<dbReference type="Pfam" id="PF00017">
    <property type="entry name" value="SH2"/>
    <property type="match status" value="1"/>
</dbReference>
<feature type="domain" description="SH2" evidence="4">
    <location>
        <begin position="30"/>
        <end position="134"/>
    </location>
</feature>
<dbReference type="EMBL" id="MDYQ01000039">
    <property type="protein sequence ID" value="PRP85776.1"/>
    <property type="molecule type" value="Genomic_DNA"/>
</dbReference>
<keyword evidence="1 2" id="KW-0727">SH2 domain</keyword>
<dbReference type="GO" id="GO:0007167">
    <property type="term" value="P:enzyme-linked receptor protein signaling pathway"/>
    <property type="evidence" value="ECO:0007669"/>
    <property type="project" value="TreeGrafter"/>
</dbReference>
<dbReference type="PROSITE" id="PS50001">
    <property type="entry name" value="SH2"/>
    <property type="match status" value="1"/>
</dbReference>
<gene>
    <name evidence="5" type="ORF">PROFUN_05968</name>
</gene>
<evidence type="ECO:0000256" key="2">
    <source>
        <dbReference type="PROSITE-ProRule" id="PRU00191"/>
    </source>
</evidence>
<dbReference type="SUPFAM" id="SSF55550">
    <property type="entry name" value="SH2 domain"/>
    <property type="match status" value="1"/>
</dbReference>
<proteinExistence type="predicted"/>
<dbReference type="InParanoid" id="A0A2P6NPA5"/>
<evidence type="ECO:0000256" key="3">
    <source>
        <dbReference type="SAM" id="MobiDB-lite"/>
    </source>
</evidence>
<dbReference type="GO" id="GO:0005737">
    <property type="term" value="C:cytoplasm"/>
    <property type="evidence" value="ECO:0007669"/>
    <property type="project" value="TreeGrafter"/>
</dbReference>
<organism evidence="5 6">
    <name type="scientific">Planoprotostelium fungivorum</name>
    <dbReference type="NCBI Taxonomy" id="1890364"/>
    <lineage>
        <taxon>Eukaryota</taxon>
        <taxon>Amoebozoa</taxon>
        <taxon>Evosea</taxon>
        <taxon>Variosea</taxon>
        <taxon>Cavosteliida</taxon>
        <taxon>Cavosteliaceae</taxon>
        <taxon>Planoprotostelium</taxon>
    </lineage>
</organism>
<evidence type="ECO:0000256" key="1">
    <source>
        <dbReference type="ARBA" id="ARBA00022999"/>
    </source>
</evidence>
<name>A0A2P6NPA5_9EUKA</name>
<dbReference type="Gene3D" id="3.30.505.10">
    <property type="entry name" value="SH2 domain"/>
    <property type="match status" value="1"/>
</dbReference>
<protein>
    <recommendedName>
        <fullName evidence="4">SH2 domain-containing protein</fullName>
    </recommendedName>
</protein>